<dbReference type="RefSeq" id="WP_345722469.1">
    <property type="nucleotide sequence ID" value="NZ_BAABRU010000008.1"/>
</dbReference>
<reference evidence="6 7" key="1">
    <citation type="submission" date="2024-02" db="EMBL/GenBank/DDBJ databases">
        <title>Herpetosiphon gulosus NBRC 112829.</title>
        <authorList>
            <person name="Ichikawa N."/>
            <person name="Katano-Makiyama Y."/>
            <person name="Hidaka K."/>
        </authorList>
    </citation>
    <scope>NUCLEOTIDE SEQUENCE [LARGE SCALE GENOMIC DNA]</scope>
    <source>
        <strain evidence="6 7">NBRC 112829</strain>
    </source>
</reference>
<dbReference type="Gene3D" id="3.40.50.980">
    <property type="match status" value="2"/>
</dbReference>
<dbReference type="InterPro" id="IPR020806">
    <property type="entry name" value="PKS_PP-bd"/>
</dbReference>
<dbReference type="EMBL" id="BAABRU010000008">
    <property type="protein sequence ID" value="GAA5528852.1"/>
    <property type="molecule type" value="Genomic_DNA"/>
</dbReference>
<feature type="domain" description="Carrier" evidence="5">
    <location>
        <begin position="1024"/>
        <end position="1099"/>
    </location>
</feature>
<dbReference type="PANTHER" id="PTHR45527:SF1">
    <property type="entry name" value="FATTY ACID SYNTHASE"/>
    <property type="match status" value="1"/>
</dbReference>
<dbReference type="InterPro" id="IPR000873">
    <property type="entry name" value="AMP-dep_synth/lig_dom"/>
</dbReference>
<dbReference type="InterPro" id="IPR010071">
    <property type="entry name" value="AA_adenyl_dom"/>
</dbReference>
<dbReference type="Proteomes" id="UP001428290">
    <property type="component" value="Unassembled WGS sequence"/>
</dbReference>
<organism evidence="6 7">
    <name type="scientific">Herpetosiphon gulosus</name>
    <dbReference type="NCBI Taxonomy" id="1973496"/>
    <lineage>
        <taxon>Bacteria</taxon>
        <taxon>Bacillati</taxon>
        <taxon>Chloroflexota</taxon>
        <taxon>Chloroflexia</taxon>
        <taxon>Herpetosiphonales</taxon>
        <taxon>Herpetosiphonaceae</taxon>
        <taxon>Herpetosiphon</taxon>
    </lineage>
</organism>
<dbReference type="Gene3D" id="3.30.300.30">
    <property type="match status" value="1"/>
</dbReference>
<feature type="region of interest" description="Disordered" evidence="4">
    <location>
        <begin position="1104"/>
        <end position="1127"/>
    </location>
</feature>
<dbReference type="InterPro" id="IPR025110">
    <property type="entry name" value="AMP-bd_C"/>
</dbReference>
<dbReference type="InterPro" id="IPR045851">
    <property type="entry name" value="AMP-bd_C_sf"/>
</dbReference>
<dbReference type="SUPFAM" id="SSF52777">
    <property type="entry name" value="CoA-dependent acyltransferases"/>
    <property type="match status" value="2"/>
</dbReference>
<evidence type="ECO:0000313" key="7">
    <source>
        <dbReference type="Proteomes" id="UP001428290"/>
    </source>
</evidence>
<dbReference type="InterPro" id="IPR036736">
    <property type="entry name" value="ACP-like_sf"/>
</dbReference>
<dbReference type="Gene3D" id="1.10.1200.10">
    <property type="entry name" value="ACP-like"/>
    <property type="match status" value="1"/>
</dbReference>
<dbReference type="PROSITE" id="PS50075">
    <property type="entry name" value="CARRIER"/>
    <property type="match status" value="1"/>
</dbReference>
<proteinExistence type="predicted"/>
<comment type="caution">
    <text evidence="6">The sequence shown here is derived from an EMBL/GenBank/DDBJ whole genome shotgun (WGS) entry which is preliminary data.</text>
</comment>
<evidence type="ECO:0000256" key="1">
    <source>
        <dbReference type="ARBA" id="ARBA00001957"/>
    </source>
</evidence>
<evidence type="ECO:0000256" key="3">
    <source>
        <dbReference type="ARBA" id="ARBA00022553"/>
    </source>
</evidence>
<dbReference type="InterPro" id="IPR023213">
    <property type="entry name" value="CAT-like_dom_sf"/>
</dbReference>
<dbReference type="PANTHER" id="PTHR45527">
    <property type="entry name" value="NONRIBOSOMAL PEPTIDE SYNTHETASE"/>
    <property type="match status" value="1"/>
</dbReference>
<evidence type="ECO:0000259" key="5">
    <source>
        <dbReference type="PROSITE" id="PS50075"/>
    </source>
</evidence>
<name>A0ABP9X085_9CHLR</name>
<dbReference type="Gene3D" id="3.30.559.10">
    <property type="entry name" value="Chloramphenicol acetyltransferase-like domain"/>
    <property type="match status" value="1"/>
</dbReference>
<dbReference type="InterPro" id="IPR001242">
    <property type="entry name" value="Condensation_dom"/>
</dbReference>
<dbReference type="NCBIfam" id="TIGR01733">
    <property type="entry name" value="AA-adenyl-dom"/>
    <property type="match status" value="1"/>
</dbReference>
<keyword evidence="2" id="KW-0596">Phosphopantetheine</keyword>
<dbReference type="PROSITE" id="PS00455">
    <property type="entry name" value="AMP_BINDING"/>
    <property type="match status" value="1"/>
</dbReference>
<dbReference type="InterPro" id="IPR009081">
    <property type="entry name" value="PP-bd_ACP"/>
</dbReference>
<dbReference type="Gene3D" id="3.30.559.30">
    <property type="entry name" value="Nonribosomal peptide synthetase, condensation domain"/>
    <property type="match status" value="1"/>
</dbReference>
<keyword evidence="7" id="KW-1185">Reference proteome</keyword>
<dbReference type="SMART" id="SM00823">
    <property type="entry name" value="PKS_PP"/>
    <property type="match status" value="1"/>
</dbReference>
<comment type="cofactor">
    <cofactor evidence="1">
        <name>pantetheine 4'-phosphate</name>
        <dbReference type="ChEBI" id="CHEBI:47942"/>
    </cofactor>
</comment>
<evidence type="ECO:0000256" key="2">
    <source>
        <dbReference type="ARBA" id="ARBA00022450"/>
    </source>
</evidence>
<dbReference type="Pfam" id="PF00668">
    <property type="entry name" value="Condensation"/>
    <property type="match status" value="1"/>
</dbReference>
<dbReference type="Gene3D" id="2.30.38.10">
    <property type="entry name" value="Luciferase, Domain 3"/>
    <property type="match status" value="1"/>
</dbReference>
<dbReference type="Pfam" id="PF00501">
    <property type="entry name" value="AMP-binding"/>
    <property type="match status" value="1"/>
</dbReference>
<evidence type="ECO:0000256" key="4">
    <source>
        <dbReference type="SAM" id="MobiDB-lite"/>
    </source>
</evidence>
<gene>
    <name evidence="6" type="primary">lgrB_1</name>
    <name evidence="6" type="ORF">Hgul01_02655</name>
</gene>
<evidence type="ECO:0000313" key="6">
    <source>
        <dbReference type="EMBL" id="GAA5528852.1"/>
    </source>
</evidence>
<dbReference type="SUPFAM" id="SSF56801">
    <property type="entry name" value="Acetyl-CoA synthetase-like"/>
    <property type="match status" value="1"/>
</dbReference>
<accession>A0ABP9X085</accession>
<dbReference type="CDD" id="cd19531">
    <property type="entry name" value="LCL_NRPS-like"/>
    <property type="match status" value="1"/>
</dbReference>
<dbReference type="SUPFAM" id="SSF47336">
    <property type="entry name" value="ACP-like"/>
    <property type="match status" value="1"/>
</dbReference>
<keyword evidence="3" id="KW-0597">Phosphoprotein</keyword>
<dbReference type="Pfam" id="PF00550">
    <property type="entry name" value="PP-binding"/>
    <property type="match status" value="1"/>
</dbReference>
<protein>
    <submittedName>
        <fullName evidence="6">Linear gramicidin synthase subunit B</fullName>
    </submittedName>
</protein>
<dbReference type="Pfam" id="PF13193">
    <property type="entry name" value="AMP-binding_C"/>
    <property type="match status" value="1"/>
</dbReference>
<sequence>MSDYSERLAALSPAKRALLLQKIQDKANKAAQQIQPRLDQSSYPLSFAQQRLWLIEQLQPNAALYNISIPILIRGVYPELPSILTQCLTAIFQRHEPLRASFSMVDGIPQQSIMALESVEMPIVDLSELTPNEREAAVHQFMQAETERPFDLRHNQLFRANLLRISPDEHLLLLIIHHIAFDAWSVKIFIQEFEAIFTALENQQPLPQVAPLALQYADFAAWQREWLQGETLDQQLSYWKNQLAGELPVLALPTDRPRPAIQTFKGGRHTFWISTELTNQLNQLSQQHQATLFMLLLGAWVSLLHRYSGQNDIIVGSPIANRNRRELEDLIGFFVNTLVLRVKCADDPTFLDLLEHVREVALGAYAHQDLPFEMLVDALQPTRDLSRSALFQVLFVLQNVSMGGQHSAFDILEDVASPSKFDLTLSMFEFEQGLRATIEYNVDLFDASTIERMSQHYVTLLNSINQQPQTKISQLAMLTAAEQTQIINAWNNTSQAYPDQLTFAQLFEAQVAKTPEAIALIGEDQALSYYELNRRANQLAYRLQAQGVGPESLVGICCDRSIAMVIGLLATLKAGGAYIPLDPAYPNERLAWMLNDSQAALVLTQSHLLEKVQQLKHADLTVLDLATMCDGSEPSQNLTSTVQLSNLAYVVYTSGSTGQPKGVMVSQQGLTNLVTAQIAGFGVTAQSRVLQFASFSFDAAISEIGMALASGASLVLMPAGGLAAGTDVLALIRQHNISVATLPPSLLAVLSADQAPSLTTVIAAGEASSNEVVQRWAVDRNLINAYGPSETTVCASLTQLEPHLTGTPPIGRPLANLQVYLLDQQQQIVPVGVIGEIYVGGVGVARGYLKRPDLTAEHFIPNQFSSTLGQRLYRTGDLGRYRIDGQIEFVGRIDQQIKLRGHRIELGEISSLLNTHPAVEQSVVLVHDQASSTARLIAYVVANSTSSNALSELQIAAATSQAPASYDLAADLQAYAKQKLPAFAVPSAFVVLPSMPLTPNGKIDQRKLAEHTPNLNPATSANAAPQTNLEQTLTTLWQEVLNVPALSTQANFFDLGGNSLAMVQVHSRLQELLGRELVLLDLFKYPTIQSLAVYLSSEQSTQASTFVDRDNRAQQQRQAMQRQRRRR</sequence>
<dbReference type="InterPro" id="IPR020845">
    <property type="entry name" value="AMP-binding_CS"/>
</dbReference>